<accession>G8TN73</accession>
<feature type="domain" description="Thioredoxin" evidence="6">
    <location>
        <begin position="268"/>
        <end position="421"/>
    </location>
</feature>
<organism evidence="7 8">
    <name type="scientific">Niastella koreensis (strain DSM 17620 / KACC 11465 / NBRC 106392 / GR20-10)</name>
    <dbReference type="NCBI Taxonomy" id="700598"/>
    <lineage>
        <taxon>Bacteria</taxon>
        <taxon>Pseudomonadati</taxon>
        <taxon>Bacteroidota</taxon>
        <taxon>Chitinophagia</taxon>
        <taxon>Chitinophagales</taxon>
        <taxon>Chitinophagaceae</taxon>
        <taxon>Niastella</taxon>
    </lineage>
</organism>
<dbReference type="PANTHER" id="PTHR42852:SF6">
    <property type="entry name" value="THIOL:DISULFIDE INTERCHANGE PROTEIN DSBE"/>
    <property type="match status" value="1"/>
</dbReference>
<dbReference type="GO" id="GO:0030313">
    <property type="term" value="C:cell envelope"/>
    <property type="evidence" value="ECO:0007669"/>
    <property type="project" value="UniProtKB-SubCell"/>
</dbReference>
<protein>
    <submittedName>
        <fullName evidence="7">Redoxin domain protein</fullName>
    </submittedName>
</protein>
<evidence type="ECO:0000313" key="7">
    <source>
        <dbReference type="EMBL" id="AEV97758.1"/>
    </source>
</evidence>
<dbReference type="PANTHER" id="PTHR42852">
    <property type="entry name" value="THIOL:DISULFIDE INTERCHANGE PROTEIN DSBE"/>
    <property type="match status" value="1"/>
</dbReference>
<feature type="chain" id="PRO_5003516667" evidence="5">
    <location>
        <begin position="27"/>
        <end position="421"/>
    </location>
</feature>
<evidence type="ECO:0000256" key="1">
    <source>
        <dbReference type="ARBA" id="ARBA00004196"/>
    </source>
</evidence>
<dbReference type="eggNOG" id="COG0526">
    <property type="taxonomic scope" value="Bacteria"/>
</dbReference>
<dbReference type="SUPFAM" id="SSF52833">
    <property type="entry name" value="Thioredoxin-like"/>
    <property type="match status" value="1"/>
</dbReference>
<keyword evidence="2" id="KW-0201">Cytochrome c-type biogenesis</keyword>
<dbReference type="OrthoDB" id="634996at2"/>
<dbReference type="GO" id="GO:0017004">
    <property type="term" value="P:cytochrome complex assembly"/>
    <property type="evidence" value="ECO:0007669"/>
    <property type="project" value="UniProtKB-KW"/>
</dbReference>
<proteinExistence type="predicted"/>
<reference evidence="7 8" key="1">
    <citation type="submission" date="2011-12" db="EMBL/GenBank/DDBJ databases">
        <title>The complete genome of Niastella koreensis GR20-10.</title>
        <authorList>
            <consortium name="US DOE Joint Genome Institute (JGI-PGF)"/>
            <person name="Lucas S."/>
            <person name="Han J."/>
            <person name="Lapidus A."/>
            <person name="Bruce D."/>
            <person name="Goodwin L."/>
            <person name="Pitluck S."/>
            <person name="Peters L."/>
            <person name="Kyrpides N."/>
            <person name="Mavromatis K."/>
            <person name="Ivanova N."/>
            <person name="Mikhailova N."/>
            <person name="Davenport K."/>
            <person name="Saunders E."/>
            <person name="Detter J.C."/>
            <person name="Tapia R."/>
            <person name="Han C."/>
            <person name="Land M."/>
            <person name="Hauser L."/>
            <person name="Markowitz V."/>
            <person name="Cheng J.-F."/>
            <person name="Hugenholtz P."/>
            <person name="Woyke T."/>
            <person name="Wu D."/>
            <person name="Tindall B."/>
            <person name="Pomrenke H."/>
            <person name="Brambilla E."/>
            <person name="Klenk H.-P."/>
            <person name="Eisen J.A."/>
        </authorList>
    </citation>
    <scope>NUCLEOTIDE SEQUENCE [LARGE SCALE GENOMIC DNA]</scope>
    <source>
        <strain evidence="8">DSM 17620 / KACC 11465 / NBRC 106392 / GR20-10</strain>
    </source>
</reference>
<comment type="subcellular location">
    <subcellularLocation>
        <location evidence="1">Cell envelope</location>
    </subcellularLocation>
</comment>
<keyword evidence="4" id="KW-0676">Redox-active center</keyword>
<dbReference type="HOGENOM" id="CLU_651851_0_0_10"/>
<keyword evidence="3" id="KW-1015">Disulfide bond</keyword>
<dbReference type="EMBL" id="CP003178">
    <property type="protein sequence ID" value="AEV97758.1"/>
    <property type="molecule type" value="Genomic_DNA"/>
</dbReference>
<evidence type="ECO:0000256" key="2">
    <source>
        <dbReference type="ARBA" id="ARBA00022748"/>
    </source>
</evidence>
<evidence type="ECO:0000256" key="3">
    <source>
        <dbReference type="ARBA" id="ARBA00023157"/>
    </source>
</evidence>
<keyword evidence="5" id="KW-0732">Signal</keyword>
<feature type="signal peptide" evidence="5">
    <location>
        <begin position="1"/>
        <end position="26"/>
    </location>
</feature>
<name>G8TN73_NIAKG</name>
<dbReference type="Gene3D" id="3.40.30.10">
    <property type="entry name" value="Glutaredoxin"/>
    <property type="match status" value="1"/>
</dbReference>
<dbReference type="KEGG" id="nko:Niako_1387"/>
<evidence type="ECO:0000256" key="5">
    <source>
        <dbReference type="SAM" id="SignalP"/>
    </source>
</evidence>
<evidence type="ECO:0000313" key="8">
    <source>
        <dbReference type="Proteomes" id="UP000005438"/>
    </source>
</evidence>
<dbReference type="CDD" id="cd02966">
    <property type="entry name" value="TlpA_like_family"/>
    <property type="match status" value="1"/>
</dbReference>
<dbReference type="AlphaFoldDB" id="G8TN73"/>
<dbReference type="InterPro" id="IPR013766">
    <property type="entry name" value="Thioredoxin_domain"/>
</dbReference>
<dbReference type="STRING" id="700598.Niako_1387"/>
<sequence length="421" mass="47432">MIHLLRRCRLLPAVVLLLTMGNQLQAQQAPLTKLLDSFYMVKDPARRINIYNASLNQWPDTGRVNIFYNNARSLIAKEFAQANNLAEAKKWMALIEETGPENRFSVKPGIKLEVASIMIEKGDTAYGISQVQPWADSLYNAFMATGKPGLYYNVVMEVYTPVLINKNHPAQVVKYLTPFYEWSKHSFATDRENVMRTPKDKYDLKTNLAVQYAKALSLTGDTKGAIQVLSAMQAGGLYNQDELSKIVNSYSGGVKKNYASKVLDSLKKSNLNRLVKFQQYKQDINGDKIDLKAIHAKYVLLDFWGSWCHPCRASHPHLKELYTEYKDKGFEIIGIANEMAKDTAQQVKNWETAVKEDGLAWRQVLNNRNGKQFDAVTEFGVTAFPTKILLDSDGNIVATFIGNTGGNDLGNKLHELLDAQH</sequence>
<evidence type="ECO:0000259" key="6">
    <source>
        <dbReference type="PROSITE" id="PS51352"/>
    </source>
</evidence>
<dbReference type="InterPro" id="IPR036249">
    <property type="entry name" value="Thioredoxin-like_sf"/>
</dbReference>
<dbReference type="InterPro" id="IPR013740">
    <property type="entry name" value="Redoxin"/>
</dbReference>
<evidence type="ECO:0000256" key="4">
    <source>
        <dbReference type="ARBA" id="ARBA00023284"/>
    </source>
</evidence>
<dbReference type="InterPro" id="IPR050553">
    <property type="entry name" value="Thioredoxin_ResA/DsbE_sf"/>
</dbReference>
<dbReference type="Proteomes" id="UP000005438">
    <property type="component" value="Chromosome"/>
</dbReference>
<dbReference type="Pfam" id="PF08534">
    <property type="entry name" value="Redoxin"/>
    <property type="match status" value="1"/>
</dbReference>
<dbReference type="RefSeq" id="WP_014217672.1">
    <property type="nucleotide sequence ID" value="NC_016609.1"/>
</dbReference>
<dbReference type="PROSITE" id="PS51352">
    <property type="entry name" value="THIOREDOXIN_2"/>
    <property type="match status" value="1"/>
</dbReference>
<gene>
    <name evidence="7" type="ordered locus">Niako_1387</name>
</gene>